<comment type="caution">
    <text evidence="2">The sequence shown here is derived from an EMBL/GenBank/DDBJ whole genome shotgun (WGS) entry which is preliminary data.</text>
</comment>
<evidence type="ECO:0008006" key="4">
    <source>
        <dbReference type="Google" id="ProtNLM"/>
    </source>
</evidence>
<keyword evidence="3" id="KW-1185">Reference proteome</keyword>
<dbReference type="AlphaFoldDB" id="A0A101TDQ2"/>
<evidence type="ECO:0000313" key="2">
    <source>
        <dbReference type="EMBL" id="KUN90429.1"/>
    </source>
</evidence>
<dbReference type="GO" id="GO:0015074">
    <property type="term" value="P:DNA integration"/>
    <property type="evidence" value="ECO:0007669"/>
    <property type="project" value="InterPro"/>
</dbReference>
<dbReference type="GO" id="GO:0003677">
    <property type="term" value="F:DNA binding"/>
    <property type="evidence" value="ECO:0007669"/>
    <property type="project" value="InterPro"/>
</dbReference>
<proteinExistence type="predicted"/>
<keyword evidence="1" id="KW-0233">DNA recombination</keyword>
<dbReference type="Proteomes" id="UP000053429">
    <property type="component" value="Unassembled WGS sequence"/>
</dbReference>
<dbReference type="RefSeq" id="WP_062725826.1">
    <property type="nucleotide sequence ID" value="NZ_KQ948958.1"/>
</dbReference>
<organism evidence="2 3">
    <name type="scientific">Streptomyces caeruleatus</name>
    <dbReference type="NCBI Taxonomy" id="661399"/>
    <lineage>
        <taxon>Bacteria</taxon>
        <taxon>Bacillati</taxon>
        <taxon>Actinomycetota</taxon>
        <taxon>Actinomycetes</taxon>
        <taxon>Kitasatosporales</taxon>
        <taxon>Streptomycetaceae</taxon>
        <taxon>Streptomyces</taxon>
    </lineage>
</organism>
<gene>
    <name evidence="2" type="ORF">AQJ67_44125</name>
</gene>
<evidence type="ECO:0000256" key="1">
    <source>
        <dbReference type="ARBA" id="ARBA00023172"/>
    </source>
</evidence>
<dbReference type="GO" id="GO:0006310">
    <property type="term" value="P:DNA recombination"/>
    <property type="evidence" value="ECO:0007669"/>
    <property type="project" value="UniProtKB-KW"/>
</dbReference>
<dbReference type="EMBL" id="LMWY01000078">
    <property type="protein sequence ID" value="KUN90429.1"/>
    <property type="molecule type" value="Genomic_DNA"/>
</dbReference>
<feature type="non-terminal residue" evidence="2">
    <location>
        <position position="535"/>
    </location>
</feature>
<dbReference type="InterPro" id="IPR013762">
    <property type="entry name" value="Integrase-like_cat_sf"/>
</dbReference>
<reference evidence="2 3" key="1">
    <citation type="submission" date="2015-10" db="EMBL/GenBank/DDBJ databases">
        <title>Draft genome sequence of Streptomyces caeruleatus NRRL B-24802, type strain for the species Streptomyces caeruleatus.</title>
        <authorList>
            <person name="Ruckert C."/>
            <person name="Winkler A."/>
            <person name="Kalinowski J."/>
            <person name="Kampfer P."/>
            <person name="Glaeser S."/>
        </authorList>
    </citation>
    <scope>NUCLEOTIDE SEQUENCE [LARGE SCALE GENOMIC DNA]</scope>
    <source>
        <strain evidence="2 3">NRRL B-24802</strain>
    </source>
</reference>
<accession>A0A101TDQ2</accession>
<name>A0A101TDQ2_9ACTN</name>
<sequence>MSTLSQPSADWDTVPVGTEWPGPDTVVLLHRPLRPGTNSLALSRFAEDRWNVDPAIFEEHANAKSLNFATIPRPLRQDAKHYIWQLINHPSPGSMRHSGGGRPAIATILTVFSAFKAFMAWLHRQGITAFAQVTPALLDAYRLDLEDEHVSMWPKYRRAGEVRRLWSTRGILPARMRLPALPPWDGEESRDLFGRIRPDRDNRTPRIGELTMQHLLSWAIRFTEEFADDIVAAHAEYEESRLRQPSGAPQSPEKIRTRMTAYLDRLREQGGMLPGRTTADGALVINWRHIGRILGCDSSVRLTASGRMAAKSGITIADGAYLSTPVTGRLDGLLWREHGIAFHEAPRLARLLSTACFVVIAYLSGARPGEVLNLRRGCVEHDSANDLWLMNGRHHKNAVDTDGNKLPAGAPRRDPWVVVEPVARAVTVLESLHPHPLLFPNRITPHQEHLRHTKRRGQARTDGHIARDLAKFVTWVNKECQRLGRTDVIPRDQRGLLTPSRFRRSLAWFIRRRPRGLVAASIQYGHLHTRMLQGY</sequence>
<evidence type="ECO:0000313" key="3">
    <source>
        <dbReference type="Proteomes" id="UP000053429"/>
    </source>
</evidence>
<dbReference type="SUPFAM" id="SSF56349">
    <property type="entry name" value="DNA breaking-rejoining enzymes"/>
    <property type="match status" value="1"/>
</dbReference>
<dbReference type="OrthoDB" id="8776710at2"/>
<dbReference type="InterPro" id="IPR011010">
    <property type="entry name" value="DNA_brk_join_enz"/>
</dbReference>
<dbReference type="Gene3D" id="1.10.443.10">
    <property type="entry name" value="Intergrase catalytic core"/>
    <property type="match status" value="1"/>
</dbReference>
<dbReference type="STRING" id="661399.AQJ67_44125"/>
<protein>
    <recommendedName>
        <fullName evidence="4">Integrase</fullName>
    </recommendedName>
</protein>